<reference evidence="1" key="1">
    <citation type="journal article" date="2019" name="bioRxiv">
        <title>The Genome of the Zebra Mussel, Dreissena polymorpha: A Resource for Invasive Species Research.</title>
        <authorList>
            <person name="McCartney M.A."/>
            <person name="Auch B."/>
            <person name="Kono T."/>
            <person name="Mallez S."/>
            <person name="Zhang Y."/>
            <person name="Obille A."/>
            <person name="Becker A."/>
            <person name="Abrahante J.E."/>
            <person name="Garbe J."/>
            <person name="Badalamenti J.P."/>
            <person name="Herman A."/>
            <person name="Mangelson H."/>
            <person name="Liachko I."/>
            <person name="Sullivan S."/>
            <person name="Sone E.D."/>
            <person name="Koren S."/>
            <person name="Silverstein K.A.T."/>
            <person name="Beckman K.B."/>
            <person name="Gohl D.M."/>
        </authorList>
    </citation>
    <scope>NUCLEOTIDE SEQUENCE</scope>
    <source>
        <strain evidence="1">Duluth1</strain>
        <tissue evidence="1">Whole animal</tissue>
    </source>
</reference>
<proteinExistence type="predicted"/>
<protein>
    <submittedName>
        <fullName evidence="1">Uncharacterized protein</fullName>
    </submittedName>
</protein>
<organism evidence="1 2">
    <name type="scientific">Dreissena polymorpha</name>
    <name type="common">Zebra mussel</name>
    <name type="synonym">Mytilus polymorpha</name>
    <dbReference type="NCBI Taxonomy" id="45954"/>
    <lineage>
        <taxon>Eukaryota</taxon>
        <taxon>Metazoa</taxon>
        <taxon>Spiralia</taxon>
        <taxon>Lophotrochozoa</taxon>
        <taxon>Mollusca</taxon>
        <taxon>Bivalvia</taxon>
        <taxon>Autobranchia</taxon>
        <taxon>Heteroconchia</taxon>
        <taxon>Euheterodonta</taxon>
        <taxon>Imparidentia</taxon>
        <taxon>Neoheterodontei</taxon>
        <taxon>Myida</taxon>
        <taxon>Dreissenoidea</taxon>
        <taxon>Dreissenidae</taxon>
        <taxon>Dreissena</taxon>
    </lineage>
</organism>
<keyword evidence="2" id="KW-1185">Reference proteome</keyword>
<dbReference type="Proteomes" id="UP000828390">
    <property type="component" value="Unassembled WGS sequence"/>
</dbReference>
<comment type="caution">
    <text evidence="1">The sequence shown here is derived from an EMBL/GenBank/DDBJ whole genome shotgun (WGS) entry which is preliminary data.</text>
</comment>
<name>A0A9D4F333_DREPO</name>
<dbReference type="AlphaFoldDB" id="A0A9D4F333"/>
<reference evidence="1" key="2">
    <citation type="submission" date="2020-11" db="EMBL/GenBank/DDBJ databases">
        <authorList>
            <person name="McCartney M.A."/>
            <person name="Auch B."/>
            <person name="Kono T."/>
            <person name="Mallez S."/>
            <person name="Becker A."/>
            <person name="Gohl D.M."/>
            <person name="Silverstein K.A.T."/>
            <person name="Koren S."/>
            <person name="Bechman K.B."/>
            <person name="Herman A."/>
            <person name="Abrahante J.E."/>
            <person name="Garbe J."/>
        </authorList>
    </citation>
    <scope>NUCLEOTIDE SEQUENCE</scope>
    <source>
        <strain evidence="1">Duluth1</strain>
        <tissue evidence="1">Whole animal</tissue>
    </source>
</reference>
<gene>
    <name evidence="1" type="ORF">DPMN_166727</name>
</gene>
<dbReference type="EMBL" id="JAIWYP010000008">
    <property type="protein sequence ID" value="KAH3788582.1"/>
    <property type="molecule type" value="Genomic_DNA"/>
</dbReference>
<evidence type="ECO:0000313" key="1">
    <source>
        <dbReference type="EMBL" id="KAH3788582.1"/>
    </source>
</evidence>
<sequence>MRVHALHKSQHSKIMQKTNAKSVDDVTFARECRRWKAKWQISSPEPFKPLESALTPATENSYPNVRISTATAERSFSTMRRYHGNRAHIDLEEVVDVFARRK</sequence>
<evidence type="ECO:0000313" key="2">
    <source>
        <dbReference type="Proteomes" id="UP000828390"/>
    </source>
</evidence>
<accession>A0A9D4F333</accession>